<dbReference type="STRING" id="6412.T1FWZ8"/>
<dbReference type="GO" id="GO:0030036">
    <property type="term" value="P:actin cytoskeleton organization"/>
    <property type="evidence" value="ECO:0007669"/>
    <property type="project" value="InterPro"/>
</dbReference>
<evidence type="ECO:0000313" key="2">
    <source>
        <dbReference type="EMBL" id="ESO12588.1"/>
    </source>
</evidence>
<dbReference type="EMBL" id="AMQM01000199">
    <property type="status" value="NOT_ANNOTATED_CDS"/>
    <property type="molecule type" value="Genomic_DNA"/>
</dbReference>
<comment type="similarity">
    <text evidence="1">Belongs to the SCAR/WAVE family.</text>
</comment>
<proteinExistence type="inferred from homology"/>
<evidence type="ECO:0000256" key="1">
    <source>
        <dbReference type="ARBA" id="ARBA00006993"/>
    </source>
</evidence>
<dbReference type="EMBL" id="KB095811">
    <property type="protein sequence ID" value="ESO12588.1"/>
    <property type="molecule type" value="Genomic_DNA"/>
</dbReference>
<sequence>MPLVKRSIEPSAISHGAIGSDVRNELECVSNNTLSKIIKQLGSLSKQSEDLFAELYVETCTLANRTTNLGRRIDGLKQKICQLNPIVEEVSLQEINQRKPFKSVMCRDQQIMLRSTRPHSIAEVYKMCEMPPALNKLDVFREDGMDSLKFYTNPEYFAELWFAEMKAAQHQQKKIKQKHSQLVGRFLSPIHL</sequence>
<organism evidence="3 4">
    <name type="scientific">Helobdella robusta</name>
    <name type="common">Californian leech</name>
    <dbReference type="NCBI Taxonomy" id="6412"/>
    <lineage>
        <taxon>Eukaryota</taxon>
        <taxon>Metazoa</taxon>
        <taxon>Spiralia</taxon>
        <taxon>Lophotrochozoa</taxon>
        <taxon>Annelida</taxon>
        <taxon>Clitellata</taxon>
        <taxon>Hirudinea</taxon>
        <taxon>Rhynchobdellida</taxon>
        <taxon>Glossiphoniidae</taxon>
        <taxon>Helobdella</taxon>
    </lineage>
</organism>
<name>T1FWZ8_HELRO</name>
<protein>
    <recommendedName>
        <fullName evidence="5">Wiskott-Aldrich syndrome protein family member</fullName>
    </recommendedName>
</protein>
<dbReference type="EnsemblMetazoa" id="HelroT62339">
    <property type="protein sequence ID" value="HelroP62339"/>
    <property type="gene ID" value="HelroG62339"/>
</dbReference>
<dbReference type="GeneID" id="20213346"/>
<dbReference type="CTD" id="20213346"/>
<evidence type="ECO:0000313" key="3">
    <source>
        <dbReference type="EnsemblMetazoa" id="HelroP62339"/>
    </source>
</evidence>
<keyword evidence="4" id="KW-1185">Reference proteome</keyword>
<dbReference type="Gene3D" id="1.20.5.340">
    <property type="match status" value="1"/>
</dbReference>
<evidence type="ECO:0000313" key="4">
    <source>
        <dbReference type="Proteomes" id="UP000015101"/>
    </source>
</evidence>
<dbReference type="KEGG" id="hro:HELRODRAFT_62339"/>
<reference evidence="4" key="1">
    <citation type="submission" date="2012-12" db="EMBL/GenBank/DDBJ databases">
        <authorList>
            <person name="Hellsten U."/>
            <person name="Grimwood J."/>
            <person name="Chapman J.A."/>
            <person name="Shapiro H."/>
            <person name="Aerts A."/>
            <person name="Otillar R.P."/>
            <person name="Terry A.Y."/>
            <person name="Boore J.L."/>
            <person name="Simakov O."/>
            <person name="Marletaz F."/>
            <person name="Cho S.-J."/>
            <person name="Edsinger-Gonzales E."/>
            <person name="Havlak P."/>
            <person name="Kuo D.-H."/>
            <person name="Larsson T."/>
            <person name="Lv J."/>
            <person name="Arendt D."/>
            <person name="Savage R."/>
            <person name="Osoegawa K."/>
            <person name="de Jong P."/>
            <person name="Lindberg D.R."/>
            <person name="Seaver E.C."/>
            <person name="Weisblat D.A."/>
            <person name="Putnam N.H."/>
            <person name="Grigoriev I.V."/>
            <person name="Rokhsar D.S."/>
        </authorList>
    </citation>
    <scope>NUCLEOTIDE SEQUENCE</scope>
</reference>
<dbReference type="eggNOG" id="KOG1830">
    <property type="taxonomic scope" value="Eukaryota"/>
</dbReference>
<dbReference type="AlphaFoldDB" id="T1FWZ8"/>
<dbReference type="RefSeq" id="XP_009009308.1">
    <property type="nucleotide sequence ID" value="XM_009011060.1"/>
</dbReference>
<dbReference type="OrthoDB" id="1060785at2759"/>
<dbReference type="PANTHER" id="PTHR12902:SF1">
    <property type="entry name" value="WISKOTT-ALDRICH SYNDROME PROTEIN FAMILY MEMBER"/>
    <property type="match status" value="1"/>
</dbReference>
<gene>
    <name evidence="3" type="primary">20213346</name>
    <name evidence="2" type="ORF">HELRODRAFT_62339</name>
</gene>
<reference evidence="3" key="3">
    <citation type="submission" date="2015-06" db="UniProtKB">
        <authorList>
            <consortium name="EnsemblMetazoa"/>
        </authorList>
    </citation>
    <scope>IDENTIFICATION</scope>
</reference>
<reference evidence="2 4" key="2">
    <citation type="journal article" date="2013" name="Nature">
        <title>Insights into bilaterian evolution from three spiralian genomes.</title>
        <authorList>
            <person name="Simakov O."/>
            <person name="Marletaz F."/>
            <person name="Cho S.J."/>
            <person name="Edsinger-Gonzales E."/>
            <person name="Havlak P."/>
            <person name="Hellsten U."/>
            <person name="Kuo D.H."/>
            <person name="Larsson T."/>
            <person name="Lv J."/>
            <person name="Arendt D."/>
            <person name="Savage R."/>
            <person name="Osoegawa K."/>
            <person name="de Jong P."/>
            <person name="Grimwood J."/>
            <person name="Chapman J.A."/>
            <person name="Shapiro H."/>
            <person name="Aerts A."/>
            <person name="Otillar R.P."/>
            <person name="Terry A.Y."/>
            <person name="Boore J.L."/>
            <person name="Grigoriev I.V."/>
            <person name="Lindberg D.R."/>
            <person name="Seaver E.C."/>
            <person name="Weisblat D.A."/>
            <person name="Putnam N.H."/>
            <person name="Rokhsar D.S."/>
        </authorList>
    </citation>
    <scope>NUCLEOTIDE SEQUENCE</scope>
</reference>
<dbReference type="Gene3D" id="6.10.280.150">
    <property type="match status" value="1"/>
</dbReference>
<dbReference type="InterPro" id="IPR028288">
    <property type="entry name" value="SCAR/WAVE_fam"/>
</dbReference>
<dbReference type="GO" id="GO:0003779">
    <property type="term" value="F:actin binding"/>
    <property type="evidence" value="ECO:0007669"/>
    <property type="project" value="UniProtKB-KW"/>
</dbReference>
<dbReference type="Proteomes" id="UP000015101">
    <property type="component" value="Unassembled WGS sequence"/>
</dbReference>
<dbReference type="PANTHER" id="PTHR12902">
    <property type="entry name" value="WASP-1"/>
    <property type="match status" value="1"/>
</dbReference>
<dbReference type="GO" id="GO:0005856">
    <property type="term" value="C:cytoskeleton"/>
    <property type="evidence" value="ECO:0007669"/>
    <property type="project" value="UniProtKB-SubCell"/>
</dbReference>
<dbReference type="HOGENOM" id="CLU_036022_0_0_1"/>
<dbReference type="OMA" id="LYMEANN"/>
<dbReference type="InParanoid" id="T1FWZ8"/>
<evidence type="ECO:0008006" key="5">
    <source>
        <dbReference type="Google" id="ProtNLM"/>
    </source>
</evidence>
<accession>T1FWZ8</accession>